<gene>
    <name evidence="2" type="ordered locus">Msp_0978</name>
</gene>
<proteinExistence type="predicted"/>
<dbReference type="eggNOG" id="arCOG01626">
    <property type="taxonomic scope" value="Archaea"/>
</dbReference>
<dbReference type="Gene3D" id="3.20.20.100">
    <property type="entry name" value="NADP-dependent oxidoreductase domain"/>
    <property type="match status" value="1"/>
</dbReference>
<dbReference type="PROSITE" id="PS00198">
    <property type="entry name" value="4FE4S_FER_1"/>
    <property type="match status" value="1"/>
</dbReference>
<name>Q2NFN7_METST</name>
<accession>Q2NFN7</accession>
<reference evidence="2 3" key="1">
    <citation type="journal article" date="2006" name="J. Bacteriol.">
        <title>The genome sequence of Methanosphaera stadtmanae reveals why this human intestinal archaeon is restricted to methanol and H2 for methane formation and ATP synthesis.</title>
        <authorList>
            <person name="Fricke W.F."/>
            <person name="Seedorf H."/>
            <person name="Henne A."/>
            <person name="Kruer M."/>
            <person name="Liesegang H."/>
            <person name="Hedderich R."/>
            <person name="Gottschalk G."/>
            <person name="Thauer R.K."/>
        </authorList>
    </citation>
    <scope>NUCLEOTIDE SEQUENCE [LARGE SCALE GENOMIC DNA]</scope>
    <source>
        <strain evidence="3">ATCC 43021 / DSM 3091 / JCM 11832 / MCB-3</strain>
    </source>
</reference>
<dbReference type="GO" id="GO:0016491">
    <property type="term" value="F:oxidoreductase activity"/>
    <property type="evidence" value="ECO:0007669"/>
    <property type="project" value="UniProtKB-ARBA"/>
</dbReference>
<dbReference type="AlphaFoldDB" id="Q2NFN7"/>
<dbReference type="GeneID" id="3855966"/>
<evidence type="ECO:0000259" key="1">
    <source>
        <dbReference type="PROSITE" id="PS51379"/>
    </source>
</evidence>
<dbReference type="SUPFAM" id="SSF46548">
    <property type="entry name" value="alpha-helical ferredoxin"/>
    <property type="match status" value="1"/>
</dbReference>
<dbReference type="Proteomes" id="UP000001931">
    <property type="component" value="Chromosome"/>
</dbReference>
<dbReference type="OrthoDB" id="7236at2157"/>
<dbReference type="InterPro" id="IPR017896">
    <property type="entry name" value="4Fe4S_Fe-S-bd"/>
</dbReference>
<dbReference type="Pfam" id="PF13187">
    <property type="entry name" value="Fer4_9"/>
    <property type="match status" value="1"/>
</dbReference>
<dbReference type="RefSeq" id="WP_011406565.1">
    <property type="nucleotide sequence ID" value="NC_007681.1"/>
</dbReference>
<evidence type="ECO:0000313" key="3">
    <source>
        <dbReference type="Proteomes" id="UP000001931"/>
    </source>
</evidence>
<dbReference type="Gene3D" id="3.30.70.20">
    <property type="match status" value="1"/>
</dbReference>
<dbReference type="PROSITE" id="PS51379">
    <property type="entry name" value="4FE4S_FER_2"/>
    <property type="match status" value="1"/>
</dbReference>
<dbReference type="EMBL" id="CP000102">
    <property type="protein sequence ID" value="ABC57366.1"/>
    <property type="molecule type" value="Genomic_DNA"/>
</dbReference>
<dbReference type="SUPFAM" id="SSF51430">
    <property type="entry name" value="NAD(P)-linked oxidoreductase"/>
    <property type="match status" value="1"/>
</dbReference>
<dbReference type="CDD" id="cd19096">
    <property type="entry name" value="AKR_Fe-S_oxidoreductase"/>
    <property type="match status" value="1"/>
</dbReference>
<dbReference type="STRING" id="339860.Msp_0978"/>
<organism evidence="2 3">
    <name type="scientific">Methanosphaera stadtmanae (strain ATCC 43021 / DSM 3091 / JCM 11832 / MCB-3)</name>
    <dbReference type="NCBI Taxonomy" id="339860"/>
    <lineage>
        <taxon>Archaea</taxon>
        <taxon>Methanobacteriati</taxon>
        <taxon>Methanobacteriota</taxon>
        <taxon>Methanomada group</taxon>
        <taxon>Methanobacteria</taxon>
        <taxon>Methanobacteriales</taxon>
        <taxon>Methanobacteriaceae</taxon>
        <taxon>Methanosphaera</taxon>
    </lineage>
</organism>
<dbReference type="HOGENOM" id="CLU_023205_3_2_2"/>
<dbReference type="InterPro" id="IPR036812">
    <property type="entry name" value="NAD(P)_OxRdtase_dom_sf"/>
</dbReference>
<keyword evidence="3" id="KW-1185">Reference proteome</keyword>
<evidence type="ECO:0000313" key="2">
    <source>
        <dbReference type="EMBL" id="ABC57366.1"/>
    </source>
</evidence>
<dbReference type="PANTHER" id="PTHR43312:SF2">
    <property type="entry name" value="OXIDOREDUCTASE"/>
    <property type="match status" value="1"/>
</dbReference>
<dbReference type="InterPro" id="IPR017900">
    <property type="entry name" value="4Fe4S_Fe_S_CS"/>
</dbReference>
<dbReference type="KEGG" id="mst:Msp_0978"/>
<dbReference type="InterPro" id="IPR023210">
    <property type="entry name" value="NADP_OxRdtase_dom"/>
</dbReference>
<sequence length="364" mass="42996">MKKLGFGLMRLPLLDKNNKSSINQEQFNKMVDYFMENGFNYFDTAYTYFDGNSEIAFKKAVVERYPRESFLIADKLPIFDLKSTQHMYEIFDKQLERCGVDYFDYYMLHNISTKHEEKYTKIDSFKFIKDKKKEGKIKHIGISCHDSPEFLENILKNHPEIEFVQLQINYIDWTNNTIQSMKCYEVACKYKKSIIVMEPLKGGALVDIPNKSRKLFQGMSPVEGAFRFILSLDNIMIILSGMNKFEQIKENTKIIDNFKPLTKMEYEILNNVRNRIVCDKTIDCTYCNYCIDACSININIPKFFELYNTQKLLKQKHSIGMYYRNYISKNISPSECVKCNNCIDYCPQHINIPRNLEKVLNEFE</sequence>
<dbReference type="Pfam" id="PF00248">
    <property type="entry name" value="Aldo_ket_red"/>
    <property type="match status" value="1"/>
</dbReference>
<feature type="domain" description="4Fe-4S ferredoxin-type" evidence="1">
    <location>
        <begin position="327"/>
        <end position="355"/>
    </location>
</feature>
<dbReference type="PANTHER" id="PTHR43312">
    <property type="entry name" value="D-THREO-ALDOSE 1-DEHYDROGENASE"/>
    <property type="match status" value="1"/>
</dbReference>
<dbReference type="InterPro" id="IPR053135">
    <property type="entry name" value="AKR2_Oxidoreductase"/>
</dbReference>
<protein>
    <submittedName>
        <fullName evidence="2">Predicted oxidoreductase</fullName>
    </submittedName>
</protein>